<dbReference type="AlphaFoldDB" id="A0A3R5X1G3"/>
<dbReference type="CDD" id="cd02440">
    <property type="entry name" value="AdoMet_MTases"/>
    <property type="match status" value="1"/>
</dbReference>
<evidence type="ECO:0000313" key="3">
    <source>
        <dbReference type="EMBL" id="QAA31966.1"/>
    </source>
</evidence>
<dbReference type="InterPro" id="IPR029063">
    <property type="entry name" value="SAM-dependent_MTases_sf"/>
</dbReference>
<dbReference type="KEGG" id="cmah:C1I91_10045"/>
<dbReference type="GO" id="GO:0008168">
    <property type="term" value="F:methyltransferase activity"/>
    <property type="evidence" value="ECO:0007669"/>
    <property type="project" value="UniProtKB-KW"/>
</dbReference>
<keyword evidence="4" id="KW-1185">Reference proteome</keyword>
<dbReference type="PANTHER" id="PTHR43861:SF6">
    <property type="entry name" value="METHYLTRANSFERASE TYPE 11"/>
    <property type="match status" value="1"/>
</dbReference>
<dbReference type="OrthoDB" id="9811589at2"/>
<keyword evidence="3" id="KW-0489">Methyltransferase</keyword>
<accession>A0A3R5X1G3</accession>
<evidence type="ECO:0000313" key="4">
    <source>
        <dbReference type="Proteomes" id="UP000286268"/>
    </source>
</evidence>
<reference evidence="3 4" key="1">
    <citation type="submission" date="2018-01" db="EMBL/GenBank/DDBJ databases">
        <title>Genome Sequencing and Assembly of Anaerobacter polyendosporus strain CT4.</title>
        <authorList>
            <person name="Tachaapaikoon C."/>
            <person name="Sutheeworapong S."/>
            <person name="Jenjaroenpun P."/>
            <person name="Wongsurawat T."/>
            <person name="Nookeaw I."/>
            <person name="Cheawchanlertfa P."/>
            <person name="Kosugi A."/>
            <person name="Cheevadhanarak S."/>
            <person name="Ratanakhanokchai K."/>
        </authorList>
    </citation>
    <scope>NUCLEOTIDE SEQUENCE [LARGE SCALE GENOMIC DNA]</scope>
    <source>
        <strain evidence="3 4">CT4</strain>
    </source>
</reference>
<feature type="domain" description="Methyltransferase" evidence="2">
    <location>
        <begin position="43"/>
        <end position="137"/>
    </location>
</feature>
<gene>
    <name evidence="3" type="ORF">C1I91_10045</name>
</gene>
<dbReference type="InterPro" id="IPR041698">
    <property type="entry name" value="Methyltransf_25"/>
</dbReference>
<protein>
    <submittedName>
        <fullName evidence="3">Class I SAM-dependent methyltransferase</fullName>
    </submittedName>
</protein>
<dbReference type="GO" id="GO:0032259">
    <property type="term" value="P:methylation"/>
    <property type="evidence" value="ECO:0007669"/>
    <property type="project" value="UniProtKB-KW"/>
</dbReference>
<evidence type="ECO:0000256" key="1">
    <source>
        <dbReference type="ARBA" id="ARBA00022679"/>
    </source>
</evidence>
<sequence>MDSYNKFANLYDQLIYEDINYDDISSFVLNLCKNNNINYEYYLDLACGTGNVAAILGKHFKNIFLVDSSESMLINADKKFREERMKCKIVCQDMSELALNRKFNLVTCVLDSTNYILDIEDLKNYFLSVKKHMSEDGIFVFDINSYYKLSEILGNNVYTYNSEDIFYAWENIFEDEIVEMNLTFFVKNGELYERFEEIHEERAYTEETIEDILEECGFEVVGKYDGYKESAVKEDSERIVYVLKCLEVN</sequence>
<dbReference type="Gene3D" id="2.20.25.110">
    <property type="entry name" value="S-adenosyl-L-methionine-dependent methyltransferases"/>
    <property type="match status" value="1"/>
</dbReference>
<dbReference type="Proteomes" id="UP000286268">
    <property type="component" value="Chromosome"/>
</dbReference>
<keyword evidence="1 3" id="KW-0808">Transferase</keyword>
<dbReference type="SUPFAM" id="SSF53335">
    <property type="entry name" value="S-adenosyl-L-methionine-dependent methyltransferases"/>
    <property type="match status" value="1"/>
</dbReference>
<dbReference type="RefSeq" id="WP_128212758.1">
    <property type="nucleotide sequence ID" value="NZ_CP025746.1"/>
</dbReference>
<evidence type="ECO:0000259" key="2">
    <source>
        <dbReference type="Pfam" id="PF13649"/>
    </source>
</evidence>
<dbReference type="Pfam" id="PF13649">
    <property type="entry name" value="Methyltransf_25"/>
    <property type="match status" value="1"/>
</dbReference>
<organism evidence="3 4">
    <name type="scientific">Clostridium manihotivorum</name>
    <dbReference type="NCBI Taxonomy" id="2320868"/>
    <lineage>
        <taxon>Bacteria</taxon>
        <taxon>Bacillati</taxon>
        <taxon>Bacillota</taxon>
        <taxon>Clostridia</taxon>
        <taxon>Eubacteriales</taxon>
        <taxon>Clostridiaceae</taxon>
        <taxon>Clostridium</taxon>
    </lineage>
</organism>
<proteinExistence type="predicted"/>
<name>A0A3R5X1G3_9CLOT</name>
<dbReference type="PANTHER" id="PTHR43861">
    <property type="entry name" value="TRANS-ACONITATE 2-METHYLTRANSFERASE-RELATED"/>
    <property type="match status" value="1"/>
</dbReference>
<dbReference type="Gene3D" id="3.40.50.150">
    <property type="entry name" value="Vaccinia Virus protein VP39"/>
    <property type="match status" value="1"/>
</dbReference>
<dbReference type="EMBL" id="CP025746">
    <property type="protein sequence ID" value="QAA31966.1"/>
    <property type="molecule type" value="Genomic_DNA"/>
</dbReference>